<keyword evidence="2" id="KW-1185">Reference proteome</keyword>
<proteinExistence type="predicted"/>
<comment type="caution">
    <text evidence="1">The sequence shown here is derived from an EMBL/GenBank/DDBJ whole genome shotgun (WGS) entry which is preliminary data.</text>
</comment>
<protein>
    <recommendedName>
        <fullName evidence="3">HEXXH motif domain-containing protein</fullName>
    </recommendedName>
</protein>
<dbReference type="Proteomes" id="UP000226442">
    <property type="component" value="Unassembled WGS sequence"/>
</dbReference>
<name>A0A2G4F6H6_9CYAN</name>
<dbReference type="NCBIfam" id="TIGR04267">
    <property type="entry name" value="mod_HExxH"/>
    <property type="match status" value="1"/>
</dbReference>
<dbReference type="RefSeq" id="WP_096831280.1">
    <property type="nucleotide sequence ID" value="NZ_NXIB02000001.1"/>
</dbReference>
<reference evidence="1" key="1">
    <citation type="submission" date="2017-10" db="EMBL/GenBank/DDBJ databases">
        <title>Draft genome sequence of the planktic cyanobacteria Tychonema bourrellyi isolated from alpine lentic freshwater.</title>
        <authorList>
            <person name="Tett A."/>
            <person name="Armanini F."/>
            <person name="Asnicar F."/>
            <person name="Boscaini A."/>
            <person name="Pasolli E."/>
            <person name="Zolfo M."/>
            <person name="Donati C."/>
            <person name="Salmaso N."/>
            <person name="Segata N."/>
        </authorList>
    </citation>
    <scope>NUCLEOTIDE SEQUENCE</scope>
    <source>
        <strain evidence="1">FEM_GT703</strain>
    </source>
</reference>
<dbReference type="AlphaFoldDB" id="A0A2G4F6H6"/>
<organism evidence="1 2">
    <name type="scientific">Tychonema bourrellyi FEM_GT703</name>
    <dbReference type="NCBI Taxonomy" id="2040638"/>
    <lineage>
        <taxon>Bacteria</taxon>
        <taxon>Bacillati</taxon>
        <taxon>Cyanobacteriota</taxon>
        <taxon>Cyanophyceae</taxon>
        <taxon>Oscillatoriophycideae</taxon>
        <taxon>Oscillatoriales</taxon>
        <taxon>Microcoleaceae</taxon>
        <taxon>Tychonema</taxon>
    </lineage>
</organism>
<sequence length="285" mass="32596">MFFLNLPHTVTNVLKFVHANSGIKPCQKNLKELFTIQLSQIQKSNLTLADLPLISFGTRRISRTQEAFMNSGFGFIEEFTPDEEAPIKDNFKQSLLLIQKIDSRLFEMLRILISDIVFIKSPLKENKGGGSGTSSHVLGVIWITPGEHWAVETYVESILHEFMHVNLFLGEAVYGLYKNKENLDEQEALVMSAIKRIPRPLDRAFHAACVATVLVYFYHLLDQKNSVKTFLEPLIESVSGLVERQDYFSAYGQAIIQQMSCFTTDPDFDYLRKVINDRQLAQFHK</sequence>
<dbReference type="EMBL" id="NXIB02000001">
    <property type="protein sequence ID" value="PHX57394.1"/>
    <property type="molecule type" value="Genomic_DNA"/>
</dbReference>
<evidence type="ECO:0000313" key="2">
    <source>
        <dbReference type="Proteomes" id="UP000226442"/>
    </source>
</evidence>
<dbReference type="OrthoDB" id="2868124at2"/>
<gene>
    <name evidence="1" type="ORF">CP500_000180</name>
</gene>
<dbReference type="InterPro" id="IPR026337">
    <property type="entry name" value="AKG_HExxH"/>
</dbReference>
<accession>A0A2G4F6H6</accession>
<evidence type="ECO:0008006" key="3">
    <source>
        <dbReference type="Google" id="ProtNLM"/>
    </source>
</evidence>
<evidence type="ECO:0000313" key="1">
    <source>
        <dbReference type="EMBL" id="PHX57394.1"/>
    </source>
</evidence>